<comment type="caution">
    <text evidence="1">The sequence shown here is derived from an EMBL/GenBank/DDBJ whole genome shotgun (WGS) entry which is preliminary data.</text>
</comment>
<dbReference type="Proteomes" id="UP000800039">
    <property type="component" value="Unassembled WGS sequence"/>
</dbReference>
<evidence type="ECO:0000313" key="2">
    <source>
        <dbReference type="Proteomes" id="UP000800039"/>
    </source>
</evidence>
<organism evidence="1 2">
    <name type="scientific">Cucurbitaria berberidis CBS 394.84</name>
    <dbReference type="NCBI Taxonomy" id="1168544"/>
    <lineage>
        <taxon>Eukaryota</taxon>
        <taxon>Fungi</taxon>
        <taxon>Dikarya</taxon>
        <taxon>Ascomycota</taxon>
        <taxon>Pezizomycotina</taxon>
        <taxon>Dothideomycetes</taxon>
        <taxon>Pleosporomycetidae</taxon>
        <taxon>Pleosporales</taxon>
        <taxon>Pleosporineae</taxon>
        <taxon>Cucurbitariaceae</taxon>
        <taxon>Cucurbitaria</taxon>
    </lineage>
</organism>
<dbReference type="AlphaFoldDB" id="A0A9P4GEB8"/>
<dbReference type="EMBL" id="ML976617">
    <property type="protein sequence ID" value="KAF1843746.1"/>
    <property type="molecule type" value="Genomic_DNA"/>
</dbReference>
<reference evidence="1" key="1">
    <citation type="submission" date="2020-01" db="EMBL/GenBank/DDBJ databases">
        <authorList>
            <consortium name="DOE Joint Genome Institute"/>
            <person name="Haridas S."/>
            <person name="Albert R."/>
            <person name="Binder M."/>
            <person name="Bloem J."/>
            <person name="Labutti K."/>
            <person name="Salamov A."/>
            <person name="Andreopoulos B."/>
            <person name="Baker S.E."/>
            <person name="Barry K."/>
            <person name="Bills G."/>
            <person name="Bluhm B.H."/>
            <person name="Cannon C."/>
            <person name="Castanera R."/>
            <person name="Culley D.E."/>
            <person name="Daum C."/>
            <person name="Ezra D."/>
            <person name="Gonzalez J.B."/>
            <person name="Henrissat B."/>
            <person name="Kuo A."/>
            <person name="Liang C."/>
            <person name="Lipzen A."/>
            <person name="Lutzoni F."/>
            <person name="Magnuson J."/>
            <person name="Mondo S."/>
            <person name="Nolan M."/>
            <person name="Ohm R."/>
            <person name="Pangilinan J."/>
            <person name="Park H.-J."/>
            <person name="Ramirez L."/>
            <person name="Alfaro M."/>
            <person name="Sun H."/>
            <person name="Tritt A."/>
            <person name="Yoshinaga Y."/>
            <person name="Zwiers L.-H."/>
            <person name="Turgeon B.G."/>
            <person name="Goodwin S.B."/>
            <person name="Spatafora J.W."/>
            <person name="Crous P.W."/>
            <person name="Grigoriev I.V."/>
        </authorList>
    </citation>
    <scope>NUCLEOTIDE SEQUENCE</scope>
    <source>
        <strain evidence="1">CBS 394.84</strain>
    </source>
</reference>
<proteinExistence type="predicted"/>
<dbReference type="OrthoDB" id="3799453at2759"/>
<dbReference type="RefSeq" id="XP_040786309.1">
    <property type="nucleotide sequence ID" value="XM_040936135.1"/>
</dbReference>
<sequence length="464" mass="50741">MATEHAVNYAGARYDFSGGSTDWAARKPNTVIYVQTNGLSNASSKEVKGIGREEFIEKAVKPPELPVETEICFTSGMKLLFVGLLPSSASKHTRIPTLQPSKKGKATATDVLPAEDVIIPYDAKATRVVVPFGKTNVSFYSLDNTNEIGLCKGISVDGSEVFFFKEWRDDKGATSLEKRKYITVGRIRQAIDAKPMSKPNPINAATAQISARTSRDNEIVALISTYLCGGDVNLLERCKSVLDDEVGEGERNSFMAAFLRAEKAIDEATASELKIGIEKTWPSLNILDITSTELVNLSEGLVMSGLHMHPKYSRAFLVGAINRLRRTPGTDISTLVRQVLDDTKLQIGTSTIAGEELASTKLAPLRSLLDTIGKEVGEIRVMHTQDMENIKKVAGAHVTGDSLEVVMARLAVVPDVDTARLNISHLFRLVVEVVSSQSTGTDRRLRELQKQLESFRDGIDQETE</sequence>
<protein>
    <submittedName>
        <fullName evidence="1">Uncharacterized protein</fullName>
    </submittedName>
</protein>
<keyword evidence="2" id="KW-1185">Reference proteome</keyword>
<accession>A0A9P4GEB8</accession>
<name>A0A9P4GEB8_9PLEO</name>
<gene>
    <name evidence="1" type="ORF">K460DRAFT_396975</name>
</gene>
<dbReference type="GeneID" id="63853386"/>
<evidence type="ECO:0000313" key="1">
    <source>
        <dbReference type="EMBL" id="KAF1843746.1"/>
    </source>
</evidence>